<reference evidence="3" key="1">
    <citation type="journal article" date="2020" name="Stud. Mycol.">
        <title>101 Dothideomycetes genomes: a test case for predicting lifestyles and emergence of pathogens.</title>
        <authorList>
            <person name="Haridas S."/>
            <person name="Albert R."/>
            <person name="Binder M."/>
            <person name="Bloem J."/>
            <person name="Labutti K."/>
            <person name="Salamov A."/>
            <person name="Andreopoulos B."/>
            <person name="Baker S."/>
            <person name="Barry K."/>
            <person name="Bills G."/>
            <person name="Bluhm B."/>
            <person name="Cannon C."/>
            <person name="Castanera R."/>
            <person name="Culley D."/>
            <person name="Daum C."/>
            <person name="Ezra D."/>
            <person name="Gonzalez J."/>
            <person name="Henrissat B."/>
            <person name="Kuo A."/>
            <person name="Liang C."/>
            <person name="Lipzen A."/>
            <person name="Lutzoni F."/>
            <person name="Magnuson J."/>
            <person name="Mondo S."/>
            <person name="Nolan M."/>
            <person name="Ohm R."/>
            <person name="Pangilinan J."/>
            <person name="Park H.-J."/>
            <person name="Ramirez L."/>
            <person name="Alfaro M."/>
            <person name="Sun H."/>
            <person name="Tritt A."/>
            <person name="Yoshinaga Y."/>
            <person name="Zwiers L.-H."/>
            <person name="Turgeon B."/>
            <person name="Goodwin S."/>
            <person name="Spatafora J."/>
            <person name="Crous P."/>
            <person name="Grigoriev I."/>
        </authorList>
    </citation>
    <scope>NUCLEOTIDE SEQUENCE</scope>
    <source>
        <strain evidence="3">CBS 123094</strain>
    </source>
</reference>
<keyword evidence="2" id="KW-0812">Transmembrane</keyword>
<keyword evidence="4" id="KW-1185">Reference proteome</keyword>
<feature type="transmembrane region" description="Helical" evidence="2">
    <location>
        <begin position="78"/>
        <end position="102"/>
    </location>
</feature>
<dbReference type="EMBL" id="ML977603">
    <property type="protein sequence ID" value="KAF1998522.1"/>
    <property type="molecule type" value="Genomic_DNA"/>
</dbReference>
<evidence type="ECO:0000313" key="3">
    <source>
        <dbReference type="EMBL" id="KAF1998522.1"/>
    </source>
</evidence>
<feature type="region of interest" description="Disordered" evidence="1">
    <location>
        <begin position="43"/>
        <end position="69"/>
    </location>
</feature>
<evidence type="ECO:0000313" key="4">
    <source>
        <dbReference type="Proteomes" id="UP000799779"/>
    </source>
</evidence>
<keyword evidence="2" id="KW-1133">Transmembrane helix</keyword>
<organism evidence="3 4">
    <name type="scientific">Amniculicola lignicola CBS 123094</name>
    <dbReference type="NCBI Taxonomy" id="1392246"/>
    <lineage>
        <taxon>Eukaryota</taxon>
        <taxon>Fungi</taxon>
        <taxon>Dikarya</taxon>
        <taxon>Ascomycota</taxon>
        <taxon>Pezizomycotina</taxon>
        <taxon>Dothideomycetes</taxon>
        <taxon>Pleosporomycetidae</taxon>
        <taxon>Pleosporales</taxon>
        <taxon>Amniculicolaceae</taxon>
        <taxon>Amniculicola</taxon>
    </lineage>
</organism>
<sequence length="174" mass="18881">MPSPTPTQLTMSPTLSHLELPPPARDSLDLAIELDDWPPTNAIPTPLVGTRPFPTQLQPRPGPRPKKPSFRRCLRHRYMLYGLYVLVLLGAIAAGFTTGAVFRARNRNVSLSDALHDGGDGDVSMPDVTQSVFVTTTHISVKTERPVLFWGSTTIVTVVVSDKSDKAGATVVPQ</sequence>
<proteinExistence type="predicted"/>
<evidence type="ECO:0000256" key="2">
    <source>
        <dbReference type="SAM" id="Phobius"/>
    </source>
</evidence>
<feature type="compositionally biased region" description="Polar residues" evidence="1">
    <location>
        <begin position="1"/>
        <end position="15"/>
    </location>
</feature>
<gene>
    <name evidence="3" type="ORF">P154DRAFT_536285</name>
</gene>
<accession>A0A6A5WA09</accession>
<feature type="region of interest" description="Disordered" evidence="1">
    <location>
        <begin position="1"/>
        <end position="22"/>
    </location>
</feature>
<evidence type="ECO:0000256" key="1">
    <source>
        <dbReference type="SAM" id="MobiDB-lite"/>
    </source>
</evidence>
<keyword evidence="2" id="KW-0472">Membrane</keyword>
<dbReference type="AlphaFoldDB" id="A0A6A5WA09"/>
<dbReference type="Proteomes" id="UP000799779">
    <property type="component" value="Unassembled WGS sequence"/>
</dbReference>
<protein>
    <submittedName>
        <fullName evidence="3">Uncharacterized protein</fullName>
    </submittedName>
</protein>
<name>A0A6A5WA09_9PLEO</name>